<keyword evidence="2" id="KW-1185">Reference proteome</keyword>
<name>A0ACC2SK82_9FUNG</name>
<organism evidence="1 2">
    <name type="scientific">Entomophthora muscae</name>
    <dbReference type="NCBI Taxonomy" id="34485"/>
    <lineage>
        <taxon>Eukaryota</taxon>
        <taxon>Fungi</taxon>
        <taxon>Fungi incertae sedis</taxon>
        <taxon>Zoopagomycota</taxon>
        <taxon>Entomophthoromycotina</taxon>
        <taxon>Entomophthoromycetes</taxon>
        <taxon>Entomophthorales</taxon>
        <taxon>Entomophthoraceae</taxon>
        <taxon>Entomophthora</taxon>
    </lineage>
</organism>
<dbReference type="Proteomes" id="UP001165960">
    <property type="component" value="Unassembled WGS sequence"/>
</dbReference>
<protein>
    <submittedName>
        <fullName evidence="1">Uncharacterized protein</fullName>
    </submittedName>
</protein>
<evidence type="ECO:0000313" key="1">
    <source>
        <dbReference type="EMBL" id="KAJ9062809.1"/>
    </source>
</evidence>
<dbReference type="EMBL" id="QTSX02004989">
    <property type="protein sequence ID" value="KAJ9062809.1"/>
    <property type="molecule type" value="Genomic_DNA"/>
</dbReference>
<gene>
    <name evidence="1" type="ORF">DSO57_1006587</name>
</gene>
<comment type="caution">
    <text evidence="1">The sequence shown here is derived from an EMBL/GenBank/DDBJ whole genome shotgun (WGS) entry which is preliminary data.</text>
</comment>
<evidence type="ECO:0000313" key="2">
    <source>
        <dbReference type="Proteomes" id="UP001165960"/>
    </source>
</evidence>
<proteinExistence type="predicted"/>
<sequence>MYTTYTHLPYTQSKTTSSHDAPTIINPYPTTKSRSPCCITFANLPIPAPSFPQGGPSTNRAYLSSETSPPTHIVRIIDPDDPGPWLSSTRIDH</sequence>
<reference evidence="1" key="1">
    <citation type="submission" date="2022-04" db="EMBL/GenBank/DDBJ databases">
        <title>Genome of the entomopathogenic fungus Entomophthora muscae.</title>
        <authorList>
            <person name="Elya C."/>
            <person name="Lovett B.R."/>
            <person name="Lee E."/>
            <person name="Macias A.M."/>
            <person name="Hajek A.E."/>
            <person name="De Bivort B.L."/>
            <person name="Kasson M.T."/>
            <person name="De Fine Licht H.H."/>
            <person name="Stajich J.E."/>
        </authorList>
    </citation>
    <scope>NUCLEOTIDE SEQUENCE</scope>
    <source>
        <strain evidence="1">Berkeley</strain>
    </source>
</reference>
<accession>A0ACC2SK82</accession>